<evidence type="ECO:0000256" key="6">
    <source>
        <dbReference type="ARBA" id="ARBA00023273"/>
    </source>
</evidence>
<dbReference type="EMBL" id="BRYA01001184">
    <property type="protein sequence ID" value="GMI40158.1"/>
    <property type="molecule type" value="Genomic_DNA"/>
</dbReference>
<dbReference type="Pfam" id="PF14783">
    <property type="entry name" value="BBS2_Mid"/>
    <property type="match status" value="1"/>
</dbReference>
<dbReference type="GO" id="GO:0016020">
    <property type="term" value="C:membrane"/>
    <property type="evidence" value="ECO:0007669"/>
    <property type="project" value="TreeGrafter"/>
</dbReference>
<evidence type="ECO:0000256" key="4">
    <source>
        <dbReference type="ARBA" id="ARBA00023069"/>
    </source>
</evidence>
<keyword evidence="3" id="KW-0963">Cytoplasm</keyword>
<comment type="subcellular location">
    <subcellularLocation>
        <location evidence="1">Cell projection</location>
        <location evidence="1">Cilium</location>
    </subcellularLocation>
    <subcellularLocation>
        <location evidence="2">Cytoplasm</location>
        <location evidence="2">Cytoskeleton</location>
    </subcellularLocation>
</comment>
<dbReference type="OrthoDB" id="2120021at2759"/>
<evidence type="ECO:0000259" key="12">
    <source>
        <dbReference type="Pfam" id="PF23353"/>
    </source>
</evidence>
<sequence length="754" mass="80655">MLVPGFTFRLNDVIRSKLVAIGKYDGKHPSLTFGTDAGKICIHSPYSSESPLTGDGMGRGRSKTRTLNINKEITCVSTGKLDPNKGHDFVIVGTQTNLFAYDVDNNADVFYKDVPDGINAMVVGEVSGVDGTLAVVGGNCSIQGFDLSGEEQFWTVTGDNVSVLTFLPPAHSEAPRPLLCGSDDFAIRQFHGEEVFSEVTESAPVTALVSMSAADKAGGANKGDHDMYGYSLDNGTIGVYAGESRIWRVKSKHKPTAMAAFDMDADGVPEVVTGWTNGSINVRNRDTGEVMSKDKMSGGGGVAGIVQADYRCDGNDNVIVCGTDGEVRGYLAISRDEDQGAEGVKKEENYIEKLAVKKREMMMELGNVEASMVKAGAKARGGGGGAGGVIAGGLETLAAGTSVTHELIVNEGRVQPELYISVNNDACICTVVVIDEEGSAMETDATIWTADGSSEARVPVSTVKNTAATIQVQVHVGGRATSSTLRVFTFTLTLPPFCSFVQVTPTIQDQITDNSPPQTSVTFALGKTFQQVVDWIEKSFILTDQLPVGAGGVQVKFVKRCPDGRLEKLWFQVKRDDQLRVKVGCSSLALGGELLQDMCRSLGVGELESTCTSPGEMAWFKGVLQDVSEFHKTRAKLTADMADSSQRVKVLVVKAEDLRILGEMEGLRGCYSGLYGLNNELIGEYAKRANNHAALLERLKEVNGMINKGANLRVGKAKSRVVKSCREAIKKNNLDALFSIIMTGWVGGVKTNSQ</sequence>
<dbReference type="Pfam" id="PF14781">
    <property type="entry name" value="BBS2_N"/>
    <property type="match status" value="1"/>
</dbReference>
<name>A0A9W7L9K3_9STRA</name>
<dbReference type="SUPFAM" id="SSF50998">
    <property type="entry name" value="Quinoprotein alcohol dehydrogenase-like"/>
    <property type="match status" value="1"/>
</dbReference>
<dbReference type="GO" id="GO:0036064">
    <property type="term" value="C:ciliary basal body"/>
    <property type="evidence" value="ECO:0007669"/>
    <property type="project" value="TreeGrafter"/>
</dbReference>
<dbReference type="GO" id="GO:0034464">
    <property type="term" value="C:BBSome"/>
    <property type="evidence" value="ECO:0007669"/>
    <property type="project" value="InterPro"/>
</dbReference>
<evidence type="ECO:0000256" key="3">
    <source>
        <dbReference type="ARBA" id="ARBA00022490"/>
    </source>
</evidence>
<evidence type="ECO:0000256" key="2">
    <source>
        <dbReference type="ARBA" id="ARBA00004245"/>
    </source>
</evidence>
<evidence type="ECO:0000259" key="9">
    <source>
        <dbReference type="Pfam" id="PF14783"/>
    </source>
</evidence>
<dbReference type="InterPro" id="IPR029430">
    <property type="entry name" value="BBS2_N"/>
</dbReference>
<evidence type="ECO:0008006" key="15">
    <source>
        <dbReference type="Google" id="ProtNLM"/>
    </source>
</evidence>
<dbReference type="PANTHER" id="PTHR32465">
    <property type="entry name" value="BARDET-BIEDL SYNDROME 2 PROTEIN"/>
    <property type="match status" value="1"/>
</dbReference>
<evidence type="ECO:0000259" key="8">
    <source>
        <dbReference type="Pfam" id="PF14782"/>
    </source>
</evidence>
<evidence type="ECO:0000256" key="1">
    <source>
        <dbReference type="ARBA" id="ARBA00004138"/>
    </source>
</evidence>
<dbReference type="AlphaFoldDB" id="A0A9W7L9K3"/>
<evidence type="ECO:0000313" key="14">
    <source>
        <dbReference type="Proteomes" id="UP001165065"/>
    </source>
</evidence>
<dbReference type="Pfam" id="PF23351">
    <property type="entry name" value="BBS2_CtH"/>
    <property type="match status" value="1"/>
</dbReference>
<dbReference type="InterPro" id="IPR011047">
    <property type="entry name" value="Quinoprotein_ADH-like_sf"/>
</dbReference>
<evidence type="ECO:0000259" key="11">
    <source>
        <dbReference type="Pfam" id="PF23351"/>
    </source>
</evidence>
<keyword evidence="4" id="KW-0969">Cilium</keyword>
<evidence type="ECO:0000259" key="7">
    <source>
        <dbReference type="Pfam" id="PF14781"/>
    </source>
</evidence>
<dbReference type="InterPro" id="IPR029333">
    <property type="entry name" value="BBS2_GAE_dom"/>
</dbReference>
<feature type="domain" description="BBS2 platform" evidence="10">
    <location>
        <begin position="514"/>
        <end position="600"/>
    </location>
</feature>
<dbReference type="Pfam" id="PF23353">
    <property type="entry name" value="BBS2_hp"/>
    <property type="match status" value="1"/>
</dbReference>
<comment type="caution">
    <text evidence="13">The sequence shown here is derived from an EMBL/GenBank/DDBJ whole genome shotgun (WGS) entry which is preliminary data.</text>
</comment>
<dbReference type="InterPro" id="IPR055380">
    <property type="entry name" value="BBS2_hp_dom"/>
</dbReference>
<keyword evidence="14" id="KW-1185">Reference proteome</keyword>
<dbReference type="Pfam" id="PF23350">
    <property type="entry name" value="BBS2_pf"/>
    <property type="match status" value="1"/>
</dbReference>
<proteinExistence type="predicted"/>
<dbReference type="InterPro" id="IPR016616">
    <property type="entry name" value="Bardet-Biedl_syndrome_2_prot"/>
</dbReference>
<evidence type="ECO:0000313" key="13">
    <source>
        <dbReference type="EMBL" id="GMI40158.1"/>
    </source>
</evidence>
<dbReference type="InterPro" id="IPR055381">
    <property type="entry name" value="BBS2_CtH_dom"/>
</dbReference>
<dbReference type="GO" id="GO:0031514">
    <property type="term" value="C:motile cilium"/>
    <property type="evidence" value="ECO:0007669"/>
    <property type="project" value="TreeGrafter"/>
</dbReference>
<protein>
    <recommendedName>
        <fullName evidence="15">Bardet-Biedl syndrome 2 protein</fullName>
    </recommendedName>
</protein>
<dbReference type="PANTHER" id="PTHR32465:SF0">
    <property type="entry name" value="BARDET-BIEDL SYNDROME 2 PROTEIN"/>
    <property type="match status" value="1"/>
</dbReference>
<dbReference type="Gene3D" id="2.130.10.10">
    <property type="entry name" value="YVTN repeat-like/Quinoprotein amine dehydrogenase"/>
    <property type="match status" value="1"/>
</dbReference>
<dbReference type="InterPro" id="IPR055379">
    <property type="entry name" value="BBS2_pf_dom"/>
</dbReference>
<feature type="domain" description="BBS2 C-terminal helix bundle" evidence="11">
    <location>
        <begin position="716"/>
        <end position="741"/>
    </location>
</feature>
<reference evidence="14" key="1">
    <citation type="journal article" date="2023" name="Commun. Biol.">
        <title>Genome analysis of Parmales, the sister group of diatoms, reveals the evolutionary specialization of diatoms from phago-mixotrophs to photoautotrophs.</title>
        <authorList>
            <person name="Ban H."/>
            <person name="Sato S."/>
            <person name="Yoshikawa S."/>
            <person name="Yamada K."/>
            <person name="Nakamura Y."/>
            <person name="Ichinomiya M."/>
            <person name="Sato N."/>
            <person name="Blanc-Mathieu R."/>
            <person name="Endo H."/>
            <person name="Kuwata A."/>
            <person name="Ogata H."/>
        </authorList>
    </citation>
    <scope>NUCLEOTIDE SEQUENCE [LARGE SCALE GENOMIC DNA]</scope>
</reference>
<evidence type="ECO:0000259" key="10">
    <source>
        <dbReference type="Pfam" id="PF23350"/>
    </source>
</evidence>
<feature type="domain" description="BBS2 GAE" evidence="8">
    <location>
        <begin position="415"/>
        <end position="497"/>
    </location>
</feature>
<feature type="domain" description="Ciliary BBSome complex subunit 2 middle region" evidence="9">
    <location>
        <begin position="177"/>
        <end position="283"/>
    </location>
</feature>
<dbReference type="InterPro" id="IPR015943">
    <property type="entry name" value="WD40/YVTN_repeat-like_dom_sf"/>
</dbReference>
<accession>A0A9W7L9K3</accession>
<dbReference type="GO" id="GO:1905515">
    <property type="term" value="P:non-motile cilium assembly"/>
    <property type="evidence" value="ECO:0007669"/>
    <property type="project" value="InterPro"/>
</dbReference>
<organism evidence="13 14">
    <name type="scientific">Triparma columacea</name>
    <dbReference type="NCBI Taxonomy" id="722753"/>
    <lineage>
        <taxon>Eukaryota</taxon>
        <taxon>Sar</taxon>
        <taxon>Stramenopiles</taxon>
        <taxon>Ochrophyta</taxon>
        <taxon>Bolidophyceae</taxon>
        <taxon>Parmales</taxon>
        <taxon>Triparmaceae</taxon>
        <taxon>Triparma</taxon>
    </lineage>
</organism>
<feature type="domain" description="BBS2 hairpin" evidence="12">
    <location>
        <begin position="614"/>
        <end position="711"/>
    </location>
</feature>
<dbReference type="Proteomes" id="UP001165065">
    <property type="component" value="Unassembled WGS sequence"/>
</dbReference>
<dbReference type="InterPro" id="IPR029429">
    <property type="entry name" value="BBS2_Mid"/>
</dbReference>
<keyword evidence="6" id="KW-0966">Cell projection</keyword>
<dbReference type="Pfam" id="PF14782">
    <property type="entry name" value="BBS2_GAE"/>
    <property type="match status" value="1"/>
</dbReference>
<dbReference type="PIRSF" id="PIRSF013684">
    <property type="entry name" value="BBS2"/>
    <property type="match status" value="1"/>
</dbReference>
<evidence type="ECO:0000256" key="5">
    <source>
        <dbReference type="ARBA" id="ARBA00023212"/>
    </source>
</evidence>
<gene>
    <name evidence="13" type="ORF">TrCOL_g12842</name>
</gene>
<feature type="domain" description="Ciliary BBSome complex subunit 2 N-terminal" evidence="7">
    <location>
        <begin position="20"/>
        <end position="124"/>
    </location>
</feature>
<keyword evidence="5" id="KW-0206">Cytoskeleton</keyword>